<reference evidence="4 5" key="1">
    <citation type="submission" date="2016-08" db="EMBL/GenBank/DDBJ databases">
        <authorList>
            <person name="Loux V."/>
            <person name="Rue O."/>
        </authorList>
    </citation>
    <scope>NUCLEOTIDE SEQUENCE [LARGE SCALE GENOMIC DNA]</scope>
    <source>
        <strain evidence="4 5">AFSSA_08CEB44bac</strain>
    </source>
</reference>
<evidence type="ECO:0000313" key="4">
    <source>
        <dbReference type="EMBL" id="SCL96490.1"/>
    </source>
</evidence>
<dbReference type="AlphaFoldDB" id="A0AAX2CIN1"/>
<dbReference type="PANTHER" id="PTHR34475:SF1">
    <property type="entry name" value="CYTOSKELETON PROTEIN RODZ"/>
    <property type="match status" value="1"/>
</dbReference>
<dbReference type="SUPFAM" id="SSF47413">
    <property type="entry name" value="lambda repressor-like DNA-binding domains"/>
    <property type="match status" value="1"/>
</dbReference>
<organism evidence="4 5">
    <name type="scientific">Bacillus cytotoxicus</name>
    <dbReference type="NCBI Taxonomy" id="580165"/>
    <lineage>
        <taxon>Bacteria</taxon>
        <taxon>Bacillati</taxon>
        <taxon>Bacillota</taxon>
        <taxon>Bacilli</taxon>
        <taxon>Bacillales</taxon>
        <taxon>Bacillaceae</taxon>
        <taxon>Bacillus</taxon>
        <taxon>Bacillus cereus group</taxon>
    </lineage>
</organism>
<name>A0AAX2CIN1_9BACI</name>
<dbReference type="EMBL" id="FMIK01000034">
    <property type="protein sequence ID" value="SCL96490.1"/>
    <property type="molecule type" value="Genomic_DNA"/>
</dbReference>
<protein>
    <recommendedName>
        <fullName evidence="3">Cytoskeleton protein RodZ-like C-terminal domain-containing protein</fullName>
    </recommendedName>
</protein>
<evidence type="ECO:0000259" key="3">
    <source>
        <dbReference type="Pfam" id="PF13464"/>
    </source>
</evidence>
<gene>
    <name evidence="4" type="ORF">BCB44BAC_02762</name>
</gene>
<feature type="region of interest" description="Disordered" evidence="1">
    <location>
        <begin position="142"/>
        <end position="200"/>
    </location>
</feature>
<dbReference type="InterPro" id="IPR010982">
    <property type="entry name" value="Lambda_DNA-bd_dom_sf"/>
</dbReference>
<dbReference type="Pfam" id="PF13413">
    <property type="entry name" value="HTH_25"/>
    <property type="match status" value="1"/>
</dbReference>
<feature type="compositionally biased region" description="Basic and acidic residues" evidence="1">
    <location>
        <begin position="146"/>
        <end position="188"/>
    </location>
</feature>
<evidence type="ECO:0000256" key="1">
    <source>
        <dbReference type="SAM" id="MobiDB-lite"/>
    </source>
</evidence>
<dbReference type="Pfam" id="PF13464">
    <property type="entry name" value="RodZ_C"/>
    <property type="match status" value="1"/>
</dbReference>
<dbReference type="GeneID" id="33897689"/>
<comment type="caution">
    <text evidence="4">The sequence shown here is derived from an EMBL/GenBank/DDBJ whole genome shotgun (WGS) entry which is preliminary data.</text>
</comment>
<keyword evidence="2" id="KW-0472">Membrane</keyword>
<dbReference type="CDD" id="cd00093">
    <property type="entry name" value="HTH_XRE"/>
    <property type="match status" value="1"/>
</dbReference>
<evidence type="ECO:0000256" key="2">
    <source>
        <dbReference type="SAM" id="Phobius"/>
    </source>
</evidence>
<dbReference type="Gene3D" id="1.10.260.40">
    <property type="entry name" value="lambda repressor-like DNA-binding domains"/>
    <property type="match status" value="1"/>
</dbReference>
<dbReference type="RefSeq" id="WP_012094874.1">
    <property type="nucleotide sequence ID" value="NZ_CP024096.1"/>
</dbReference>
<evidence type="ECO:0000313" key="5">
    <source>
        <dbReference type="Proteomes" id="UP000242164"/>
    </source>
</evidence>
<keyword evidence="2" id="KW-1133">Transmembrane helix</keyword>
<dbReference type="Proteomes" id="UP000242164">
    <property type="component" value="Unassembled WGS sequence"/>
</dbReference>
<proteinExistence type="predicted"/>
<dbReference type="InterPro" id="IPR025194">
    <property type="entry name" value="RodZ-like_C"/>
</dbReference>
<sequence length="308" mass="34389">MTELGQKLKEAREAKGLSIDQLHEITKIQKRYLVTIEEGDYSILPGTFYVRAFIKQYADAVGLNGEELLVEYQSTIPQSESHDVPQVSTGQKTQETIQKATSLPIADHMPKILIALLVIALGVVIWFVFQWVTAKDDGAVAQNKSEQIEVQKAKDSPLDEKKDEKGEELKQEKANQDETKKEEQKKAEQQAQQPSTGQDEIKLVGTKEKVSTYEINNKELQLEISAKGTTYVDIKDENGNEIYKGTLEAGQTVPQNLTEKKEVRLNIGNALNTEVKVNGKVVNYGLNAEEALHQRMVIKNLGGEQPAQ</sequence>
<feature type="transmembrane region" description="Helical" evidence="2">
    <location>
        <begin position="112"/>
        <end position="132"/>
    </location>
</feature>
<feature type="domain" description="Cytoskeleton protein RodZ-like C-terminal" evidence="3">
    <location>
        <begin position="224"/>
        <end position="283"/>
    </location>
</feature>
<dbReference type="PANTHER" id="PTHR34475">
    <property type="match status" value="1"/>
</dbReference>
<accession>A0AAX2CIN1</accession>
<dbReference type="GO" id="GO:0003677">
    <property type="term" value="F:DNA binding"/>
    <property type="evidence" value="ECO:0007669"/>
    <property type="project" value="InterPro"/>
</dbReference>
<dbReference type="InterPro" id="IPR001387">
    <property type="entry name" value="Cro/C1-type_HTH"/>
</dbReference>
<keyword evidence="2" id="KW-0812">Transmembrane</keyword>
<dbReference type="InterPro" id="IPR050400">
    <property type="entry name" value="Bact_Cytoskel_RodZ"/>
</dbReference>